<feature type="domain" description="Methyltransferase type 11" evidence="6">
    <location>
        <begin position="99"/>
        <end position="198"/>
    </location>
</feature>
<sequence length="749" mass="84005">MGRKKKKQQKQSQENSSTAAENQPDSSKSVGDCTTGENWDEFLNEIGSDDSSESYAEWPQLESLLTEQLSSPSLLPPETAGEAPPAVLAAEMAILVPKCGKSELSEHLYDAGFTNITNLDFSKVAIAHMLRRNLSERPMMKWRVMDITRIQYEDKTIDAIIDNGGLDALMVPELGSGLGRRYLSEVKRLLKPGGKYICLTKAESRVSDILFSMFRFGWKMSLHTISKELQTFMVVIEKDICASVHEISVMDEYSVESHGNQVCELYNALERERKFRSEYCSGCDVLYSLKDLKLGAKGNLKELEEGRRINLILGEPEGSQFYKGVLIDAQQNSDPFLYHIAVLPVPHIRVDDWIFSSEEGQKNLIANSKASRLLIKYLTPLVRQLAPRECDDSDTFPFMHINDGTYQREVVHQVTSALAGTIVVDEAIYLDLDQYDEDLDLVSDYRDLIFRRLTFERSANMVQSEALLAGQIEGKKVKKGKQRSYCRPSRSYGEGKVDHNYLVRPYHNVIISGLMLISLHLKGSSSTECMFETVVIGIGAGLLPMFMKNWMPNLNIEVVELDQVVLDVAKEHFGFKEDEKLRVCITDGIQFVRDKADSGAVTEGLHCTVVHAEGESSSKLDILIVDKDAPNLSSALICPAADFVEESFLQNAKNSLSEEGLFIIRLASRSPAATTAVYSTLKKVFGKSLLYLKLDDDVNEVIFALKNESPITEEDLSKACDELERSLELVTRKWGKRVIKASKLIQPLR</sequence>
<dbReference type="GO" id="GO:0008757">
    <property type="term" value="F:S-adenosylmethionine-dependent methyltransferase activity"/>
    <property type="evidence" value="ECO:0007669"/>
    <property type="project" value="InterPro"/>
</dbReference>
<protein>
    <recommendedName>
        <fullName evidence="6">Methyltransferase type 11 domain-containing protein</fullName>
    </recommendedName>
</protein>
<keyword evidence="2" id="KW-0489">Methyltransferase</keyword>
<dbReference type="Pfam" id="PF01564">
    <property type="entry name" value="Spermine_synth"/>
    <property type="match status" value="1"/>
</dbReference>
<organism evidence="7 8">
    <name type="scientific">Erythranthe guttata</name>
    <name type="common">Yellow monkey flower</name>
    <name type="synonym">Mimulus guttatus</name>
    <dbReference type="NCBI Taxonomy" id="4155"/>
    <lineage>
        <taxon>Eukaryota</taxon>
        <taxon>Viridiplantae</taxon>
        <taxon>Streptophyta</taxon>
        <taxon>Embryophyta</taxon>
        <taxon>Tracheophyta</taxon>
        <taxon>Spermatophyta</taxon>
        <taxon>Magnoliopsida</taxon>
        <taxon>eudicotyledons</taxon>
        <taxon>Gunneridae</taxon>
        <taxon>Pentapetalae</taxon>
        <taxon>asterids</taxon>
        <taxon>lamiids</taxon>
        <taxon>Lamiales</taxon>
        <taxon>Phrymaceae</taxon>
        <taxon>Erythranthe</taxon>
    </lineage>
</organism>
<dbReference type="PANTHER" id="PTHR12176:SF78">
    <property type="entry name" value="EEF1A LYSINE AND N-TERMINAL METHYLTRANSFERASE"/>
    <property type="match status" value="1"/>
</dbReference>
<evidence type="ECO:0000256" key="5">
    <source>
        <dbReference type="SAM" id="MobiDB-lite"/>
    </source>
</evidence>
<dbReference type="CDD" id="cd02440">
    <property type="entry name" value="AdoMet_MTases"/>
    <property type="match status" value="1"/>
</dbReference>
<dbReference type="AlphaFoldDB" id="A0A022PTA5"/>
<accession>A0A022PTA5</accession>
<proteinExistence type="inferred from homology"/>
<dbReference type="EMBL" id="KI632319">
    <property type="protein sequence ID" value="EYU18774.1"/>
    <property type="molecule type" value="Genomic_DNA"/>
</dbReference>
<dbReference type="Proteomes" id="UP000030748">
    <property type="component" value="Unassembled WGS sequence"/>
</dbReference>
<evidence type="ECO:0000313" key="7">
    <source>
        <dbReference type="EMBL" id="EYU18774.1"/>
    </source>
</evidence>
<dbReference type="FunFam" id="3.40.50.150:FF:000256">
    <property type="entry name" value="S-adenosyl-L-methionine-dependent methyltransferase superfamily protein"/>
    <property type="match status" value="1"/>
</dbReference>
<evidence type="ECO:0000256" key="2">
    <source>
        <dbReference type="ARBA" id="ARBA00022603"/>
    </source>
</evidence>
<name>A0A022PTA5_ERYGU</name>
<comment type="similarity">
    <text evidence="1">Belongs to the methyltransferase superfamily.</text>
</comment>
<keyword evidence="4" id="KW-0511">Multifunctional enzyme</keyword>
<dbReference type="Pfam" id="PF08241">
    <property type="entry name" value="Methyltransf_11"/>
    <property type="match status" value="1"/>
</dbReference>
<dbReference type="InterPro" id="IPR051419">
    <property type="entry name" value="Lys/N-term_MeTrsfase_sf"/>
</dbReference>
<dbReference type="InterPro" id="IPR029063">
    <property type="entry name" value="SAM-dependent_MTases_sf"/>
</dbReference>
<evidence type="ECO:0000256" key="4">
    <source>
        <dbReference type="ARBA" id="ARBA00023268"/>
    </source>
</evidence>
<evidence type="ECO:0000256" key="3">
    <source>
        <dbReference type="ARBA" id="ARBA00022679"/>
    </source>
</evidence>
<dbReference type="InterPro" id="IPR013216">
    <property type="entry name" value="Methyltransf_11"/>
</dbReference>
<keyword evidence="3" id="KW-0808">Transferase</keyword>
<feature type="region of interest" description="Disordered" evidence="5">
    <location>
        <begin position="1"/>
        <end position="53"/>
    </location>
</feature>
<evidence type="ECO:0000259" key="6">
    <source>
        <dbReference type="Pfam" id="PF08241"/>
    </source>
</evidence>
<feature type="compositionally biased region" description="Polar residues" evidence="5">
    <location>
        <begin position="12"/>
        <end position="29"/>
    </location>
</feature>
<dbReference type="SUPFAM" id="SSF53335">
    <property type="entry name" value="S-adenosyl-L-methionine-dependent methyltransferases"/>
    <property type="match status" value="2"/>
</dbReference>
<dbReference type="GO" id="GO:0032259">
    <property type="term" value="P:methylation"/>
    <property type="evidence" value="ECO:0007669"/>
    <property type="project" value="UniProtKB-KW"/>
</dbReference>
<feature type="compositionally biased region" description="Acidic residues" evidence="5">
    <location>
        <begin position="38"/>
        <end position="52"/>
    </location>
</feature>
<dbReference type="Gene3D" id="3.40.50.150">
    <property type="entry name" value="Vaccinia Virus protein VP39"/>
    <property type="match status" value="2"/>
</dbReference>
<keyword evidence="8" id="KW-1185">Reference proteome</keyword>
<reference evidence="7 8" key="1">
    <citation type="journal article" date="2013" name="Proc. Natl. Acad. Sci. U.S.A.">
        <title>Fine-scale variation in meiotic recombination in Mimulus inferred from population shotgun sequencing.</title>
        <authorList>
            <person name="Hellsten U."/>
            <person name="Wright K.M."/>
            <person name="Jenkins J."/>
            <person name="Shu S."/>
            <person name="Yuan Y."/>
            <person name="Wessler S.R."/>
            <person name="Schmutz J."/>
            <person name="Willis J.H."/>
            <person name="Rokhsar D.S."/>
        </authorList>
    </citation>
    <scope>NUCLEOTIDE SEQUENCE [LARGE SCALE GENOMIC DNA]</scope>
    <source>
        <strain evidence="8">cv. DUN x IM62</strain>
    </source>
</reference>
<evidence type="ECO:0000313" key="8">
    <source>
        <dbReference type="Proteomes" id="UP000030748"/>
    </source>
</evidence>
<dbReference type="eggNOG" id="KOG2352">
    <property type="taxonomic scope" value="Eukaryota"/>
</dbReference>
<gene>
    <name evidence="7" type="ORF">MIMGU_mgv1a024178mg</name>
</gene>
<evidence type="ECO:0000256" key="1">
    <source>
        <dbReference type="ARBA" id="ARBA00008361"/>
    </source>
</evidence>
<dbReference type="PANTHER" id="PTHR12176">
    <property type="entry name" value="SAM-DEPENDENT METHYLTRANSFERASE SUPERFAMILY PROTEIN"/>
    <property type="match status" value="1"/>
</dbReference>
<dbReference type="GO" id="GO:0009820">
    <property type="term" value="P:alkaloid metabolic process"/>
    <property type="evidence" value="ECO:0007669"/>
    <property type="project" value="UniProtKB-KW"/>
</dbReference>